<evidence type="ECO:0000256" key="1">
    <source>
        <dbReference type="SAM" id="MobiDB-lite"/>
    </source>
</evidence>
<protein>
    <submittedName>
        <fullName evidence="2">Uncharacterized protein</fullName>
    </submittedName>
</protein>
<accession>A0A395RJH5</accession>
<dbReference type="Proteomes" id="UP000266152">
    <property type="component" value="Unassembled WGS sequence"/>
</dbReference>
<name>A0A395RJH5_FUSSP</name>
<gene>
    <name evidence="2" type="ORF">FSPOR_10768</name>
</gene>
<evidence type="ECO:0000313" key="2">
    <source>
        <dbReference type="EMBL" id="RGP60244.1"/>
    </source>
</evidence>
<keyword evidence="3" id="KW-1185">Reference proteome</keyword>
<feature type="region of interest" description="Disordered" evidence="1">
    <location>
        <begin position="1"/>
        <end position="63"/>
    </location>
</feature>
<proteinExistence type="predicted"/>
<dbReference type="EMBL" id="PXOF01000194">
    <property type="protein sequence ID" value="RGP60244.1"/>
    <property type="molecule type" value="Genomic_DNA"/>
</dbReference>
<feature type="non-terminal residue" evidence="2">
    <location>
        <position position="1"/>
    </location>
</feature>
<reference evidence="2 3" key="1">
    <citation type="journal article" date="2018" name="PLoS Pathog.">
        <title>Evolution of structural diversity of trichothecenes, a family of toxins produced by plant pathogenic and entomopathogenic fungi.</title>
        <authorList>
            <person name="Proctor R.H."/>
            <person name="McCormick S.P."/>
            <person name="Kim H.S."/>
            <person name="Cardoza R.E."/>
            <person name="Stanley A.M."/>
            <person name="Lindo L."/>
            <person name="Kelly A."/>
            <person name="Brown D.W."/>
            <person name="Lee T."/>
            <person name="Vaughan M.M."/>
            <person name="Alexander N.J."/>
            <person name="Busman M."/>
            <person name="Gutierrez S."/>
        </authorList>
    </citation>
    <scope>NUCLEOTIDE SEQUENCE [LARGE SCALE GENOMIC DNA]</scope>
    <source>
        <strain evidence="2 3">NRRL 3299</strain>
    </source>
</reference>
<dbReference type="AlphaFoldDB" id="A0A395RJH5"/>
<evidence type="ECO:0000313" key="3">
    <source>
        <dbReference type="Proteomes" id="UP000266152"/>
    </source>
</evidence>
<sequence length="83" mass="8317">APKPEHPAPPAQTGSNMKPEAPQPEHPAPPAQTGSNEKPAPPAQTGSNEKPETPEHPPVVTAGAAQKTFAGMAAAVAGLAFLL</sequence>
<organism evidence="2 3">
    <name type="scientific">Fusarium sporotrichioides</name>
    <dbReference type="NCBI Taxonomy" id="5514"/>
    <lineage>
        <taxon>Eukaryota</taxon>
        <taxon>Fungi</taxon>
        <taxon>Dikarya</taxon>
        <taxon>Ascomycota</taxon>
        <taxon>Pezizomycotina</taxon>
        <taxon>Sordariomycetes</taxon>
        <taxon>Hypocreomycetidae</taxon>
        <taxon>Hypocreales</taxon>
        <taxon>Nectriaceae</taxon>
        <taxon>Fusarium</taxon>
    </lineage>
</organism>
<comment type="caution">
    <text evidence="2">The sequence shown here is derived from an EMBL/GenBank/DDBJ whole genome shotgun (WGS) entry which is preliminary data.</text>
</comment>
<feature type="compositionally biased region" description="Pro residues" evidence="1">
    <location>
        <begin position="21"/>
        <end position="30"/>
    </location>
</feature>